<feature type="chain" id="PRO_5011453718" description="Esterase PHB depolymerase" evidence="2">
    <location>
        <begin position="25"/>
        <end position="589"/>
    </location>
</feature>
<dbReference type="InterPro" id="IPR013783">
    <property type="entry name" value="Ig-like_fold"/>
</dbReference>
<dbReference type="InterPro" id="IPR050955">
    <property type="entry name" value="Plant_Biomass_Hydrol_Est"/>
</dbReference>
<evidence type="ECO:0000256" key="2">
    <source>
        <dbReference type="SAM" id="SignalP"/>
    </source>
</evidence>
<dbReference type="InterPro" id="IPR029058">
    <property type="entry name" value="AB_hydrolase_fold"/>
</dbReference>
<keyword evidence="4" id="KW-1185">Reference proteome</keyword>
<dbReference type="AlphaFoldDB" id="A0A1I5XKT5"/>
<dbReference type="EMBL" id="FOXQ01000009">
    <property type="protein sequence ID" value="SFQ32558.1"/>
    <property type="molecule type" value="Genomic_DNA"/>
</dbReference>
<dbReference type="Gene3D" id="2.60.40.10">
    <property type="entry name" value="Immunoglobulins"/>
    <property type="match status" value="1"/>
</dbReference>
<evidence type="ECO:0008006" key="5">
    <source>
        <dbReference type="Google" id="ProtNLM"/>
    </source>
</evidence>
<dbReference type="Pfam" id="PF05345">
    <property type="entry name" value="He_PIG"/>
    <property type="match status" value="1"/>
</dbReference>
<organism evidence="3 4">
    <name type="scientific">Parafilimonas terrae</name>
    <dbReference type="NCBI Taxonomy" id="1465490"/>
    <lineage>
        <taxon>Bacteria</taxon>
        <taxon>Pseudomonadati</taxon>
        <taxon>Bacteroidota</taxon>
        <taxon>Chitinophagia</taxon>
        <taxon>Chitinophagales</taxon>
        <taxon>Chitinophagaceae</taxon>
        <taxon>Parafilimonas</taxon>
    </lineage>
</organism>
<reference evidence="3 4" key="1">
    <citation type="submission" date="2016-10" db="EMBL/GenBank/DDBJ databases">
        <authorList>
            <person name="de Groot N.N."/>
        </authorList>
    </citation>
    <scope>NUCLEOTIDE SEQUENCE [LARGE SCALE GENOMIC DNA]</scope>
    <source>
        <strain evidence="3 4">DSM 28286</strain>
    </source>
</reference>
<protein>
    <recommendedName>
        <fullName evidence="5">Esterase PHB depolymerase</fullName>
    </recommendedName>
</protein>
<dbReference type="PANTHER" id="PTHR43037">
    <property type="entry name" value="UNNAMED PRODUCT-RELATED"/>
    <property type="match status" value="1"/>
</dbReference>
<evidence type="ECO:0000313" key="3">
    <source>
        <dbReference type="EMBL" id="SFQ32558.1"/>
    </source>
</evidence>
<accession>A0A1I5XKT5</accession>
<dbReference type="PANTHER" id="PTHR43037:SF1">
    <property type="entry name" value="BLL1128 PROTEIN"/>
    <property type="match status" value="1"/>
</dbReference>
<evidence type="ECO:0000256" key="1">
    <source>
        <dbReference type="ARBA" id="ARBA00022729"/>
    </source>
</evidence>
<sequence length="589" mass="66049">MKYLSRMKKLFAFIFILPAHYLCAQQIDYKGLPQWSWHTEDSTEYYLYKPSDMKKNRKYPVVLAMHGCCGDNDHASLRNTVDPIVRMWHNFSNNTQKTPTYIIAPATSCGWQQHFNDLKKITDSLIADGKADPQRIYVCGFSMGAEGAFDIIQQYPGYFAAAITMGMAFHGDSTRVKDIPIWCNQGETDYFSRSLRRNVADIRHLNGAANDTGATWVTGINPRYSNFKGYDHGVMWVAASTQDLTDWAYSKINDGNIYPTVFFKTPSYKQTAEAGEKVNVEVAAHDADGNIKKVEIFYDGKSVKTFKKAPYKLVLKARRGDNIIKAVAYDDKGKTSTAETILRVNIKPSISWQFLYDAQVGKFYSAKINAGGGNGILTFITDEAKLPPGLRLYPDGTLKGIPLIAGSNYSIPVKVYDEDNDTAEYVFNLRVPLKNRSDILVTSPVSANGIPYRVSTMMLGESPFFDSKDTVLSTATKEINFSDIGRYEGLTFIKTNINEKDTAADSLLSFNIDEDAIIYVAYETLDSNYHSTIPAWLNDFEKEDGQIVAQYRYYNVYSKSFPAGKVTLPSADAKANNVGTGYFVMIKKD</sequence>
<dbReference type="Gene3D" id="3.40.50.1820">
    <property type="entry name" value="alpha/beta hydrolase"/>
    <property type="match status" value="1"/>
</dbReference>
<gene>
    <name evidence="3" type="ORF">SAMN05444277_10916</name>
</gene>
<keyword evidence="1 2" id="KW-0732">Signal</keyword>
<proteinExistence type="predicted"/>
<dbReference type="STRING" id="1465490.SAMN05444277_10916"/>
<evidence type="ECO:0000313" key="4">
    <source>
        <dbReference type="Proteomes" id="UP000199031"/>
    </source>
</evidence>
<feature type="signal peptide" evidence="2">
    <location>
        <begin position="1"/>
        <end position="24"/>
    </location>
</feature>
<dbReference type="Pfam" id="PF17957">
    <property type="entry name" value="Big_7"/>
    <property type="match status" value="1"/>
</dbReference>
<dbReference type="SUPFAM" id="SSF53474">
    <property type="entry name" value="alpha/beta-Hydrolases"/>
    <property type="match status" value="1"/>
</dbReference>
<name>A0A1I5XKT5_9BACT</name>
<dbReference type="Proteomes" id="UP000199031">
    <property type="component" value="Unassembled WGS sequence"/>
</dbReference>